<evidence type="ECO:0000313" key="2">
    <source>
        <dbReference type="Proteomes" id="UP000635665"/>
    </source>
</evidence>
<dbReference type="Proteomes" id="UP000635665">
    <property type="component" value="Unassembled WGS sequence"/>
</dbReference>
<dbReference type="InterPro" id="IPR032342">
    <property type="entry name" value="DUF4861"/>
</dbReference>
<reference evidence="1 2" key="1">
    <citation type="submission" date="2020-12" db="EMBL/GenBank/DDBJ databases">
        <title>Salegentibacter orientalis sp. nov., isolated from costal sediment.</title>
        <authorList>
            <person name="Lian F.-B."/>
        </authorList>
    </citation>
    <scope>NUCLEOTIDE SEQUENCE [LARGE SCALE GENOMIC DNA]</scope>
    <source>
        <strain evidence="1 2">F60176</strain>
    </source>
</reference>
<keyword evidence="2" id="KW-1185">Reference proteome</keyword>
<proteinExistence type="predicted"/>
<gene>
    <name evidence="1" type="ORF">I6U50_14655</name>
</gene>
<dbReference type="RefSeq" id="WP_198639391.1">
    <property type="nucleotide sequence ID" value="NZ_JAEHNY010000015.1"/>
</dbReference>
<protein>
    <submittedName>
        <fullName evidence="1">DUF4861 family protein</fullName>
    </submittedName>
</protein>
<organism evidence="1 2">
    <name type="scientific">Salegentibacter maritimus</name>
    <dbReference type="NCBI Taxonomy" id="2794347"/>
    <lineage>
        <taxon>Bacteria</taxon>
        <taxon>Pseudomonadati</taxon>
        <taxon>Bacteroidota</taxon>
        <taxon>Flavobacteriia</taxon>
        <taxon>Flavobacteriales</taxon>
        <taxon>Flavobacteriaceae</taxon>
        <taxon>Salegentibacter</taxon>
    </lineage>
</organism>
<dbReference type="EMBL" id="JAEHNY010000015">
    <property type="protein sequence ID" value="MBI6121264.1"/>
    <property type="molecule type" value="Genomic_DNA"/>
</dbReference>
<dbReference type="Pfam" id="PF16153">
    <property type="entry name" value="DUF4861"/>
    <property type="match status" value="1"/>
</dbReference>
<dbReference type="PROSITE" id="PS51257">
    <property type="entry name" value="PROKAR_LIPOPROTEIN"/>
    <property type="match status" value="1"/>
</dbReference>
<sequence length="403" mass="45760">MKIKTKGLGYVLTFLGVLLLFASCKSNTKEKAEESLTVEVQNELDFNRNEVVGIKKQDLQSFLGDKSEENLRIKKEGKEEYLRTQWIDYNQDGINDEILFQAKVGANSSVKYIIVEDSSKTAPKSNVVAYSRFVPERIDDYTWENDKVAFRTYGPAAKQAALDGVPGGVVSSGIDLWLKSTNRSIIDEWYKRNTEEEGYYHTDRGDGYDPYHVGSSRGTGGIGIYENDSLYVSENFVDFNIIAQGPLRTVFELSYAPWSPYNVKETKRISLDLGTNFSKFESTFSSDKEVPNYAAGITLHKNEGDFEMDEENAWLLHWETIDGSHVGEGIIVDPKQVDSIFARVSKTPDQSNLLITMQPKEKLVYYAGFAWERSGQVSSMEEWKRMLLKQEKIIDKPLEVSLK</sequence>
<name>A0ABS0TJL7_9FLAO</name>
<evidence type="ECO:0000313" key="1">
    <source>
        <dbReference type="EMBL" id="MBI6121264.1"/>
    </source>
</evidence>
<comment type="caution">
    <text evidence="1">The sequence shown here is derived from an EMBL/GenBank/DDBJ whole genome shotgun (WGS) entry which is preliminary data.</text>
</comment>
<accession>A0ABS0TJL7</accession>